<comment type="caution">
    <text evidence="2">The sequence shown here is derived from an EMBL/GenBank/DDBJ whole genome shotgun (WGS) entry which is preliminary data.</text>
</comment>
<accession>A0AAV5WZQ1</accession>
<evidence type="ECO:0000313" key="2">
    <source>
        <dbReference type="EMBL" id="GMT36248.1"/>
    </source>
</evidence>
<feature type="compositionally biased region" description="Polar residues" evidence="1">
    <location>
        <begin position="229"/>
        <end position="258"/>
    </location>
</feature>
<dbReference type="EMBL" id="BTSY01000007">
    <property type="protein sequence ID" value="GMT36248.1"/>
    <property type="molecule type" value="Genomic_DNA"/>
</dbReference>
<feature type="compositionally biased region" description="Polar residues" evidence="1">
    <location>
        <begin position="65"/>
        <end position="79"/>
    </location>
</feature>
<proteinExistence type="predicted"/>
<feature type="compositionally biased region" description="Polar residues" evidence="1">
    <location>
        <begin position="278"/>
        <end position="295"/>
    </location>
</feature>
<feature type="compositionally biased region" description="Low complexity" evidence="1">
    <location>
        <begin position="204"/>
        <end position="222"/>
    </location>
</feature>
<name>A0AAV5WZQ1_9BILA</name>
<feature type="region of interest" description="Disordered" evidence="1">
    <location>
        <begin position="146"/>
        <end position="311"/>
    </location>
</feature>
<dbReference type="AlphaFoldDB" id="A0AAV5WZQ1"/>
<feature type="compositionally biased region" description="Polar residues" evidence="1">
    <location>
        <begin position="150"/>
        <end position="196"/>
    </location>
</feature>
<reference evidence="2" key="1">
    <citation type="submission" date="2023-10" db="EMBL/GenBank/DDBJ databases">
        <title>Genome assembly of Pristionchus species.</title>
        <authorList>
            <person name="Yoshida K."/>
            <person name="Sommer R.J."/>
        </authorList>
    </citation>
    <scope>NUCLEOTIDE SEQUENCE</scope>
    <source>
        <strain evidence="2">RS5133</strain>
    </source>
</reference>
<feature type="non-terminal residue" evidence="2">
    <location>
        <position position="1"/>
    </location>
</feature>
<gene>
    <name evidence="2" type="ORF">PFISCL1PPCAC_27545</name>
</gene>
<sequence length="489" mass="49884">LTSLFHHLHVSGGVPQMGLFTGNVSINISTKPATPIQPTLFPGFSAPPDKFSNIGPSAFPGDGSGNNNNGWVASRSTAAPSIDGSTEGEKGEVTVVTQSSATDEEIERTVGYRTPAPATTDDATLLPAATTIGEVMGVSTVVPVEGGIDGQSTTENSLIVSPDVTLQPTEGVTGGDATTEQTVAASTDGASVTEGQTAGAETVGETQGGQSSTQSSGEGTSSVPAEATTIPSQGETTSGSVDQTTPAGEETTLSAPDQTTVGNGESTTVSGGESSTGAVNEQTTLSSGTESSSVPTGEEGTTAAPGDASTDGSVLLTTILSIDTSSIRSETIPSDFPRPATGYFESTTDHADATTVSASVYGHSTIGDFVTPPVFPTEFIIPTDFVTPGSLNLSTEDWGAVAQFTSDSIPDRGSLHVFATIASVQLPDGPTPLTAQQQIEPDIAAEPEALTSIEKRSPISRTESFRVRLRMPRKVNTSDSSFTRELTRN</sequence>
<organism evidence="2 3">
    <name type="scientific">Pristionchus fissidentatus</name>
    <dbReference type="NCBI Taxonomy" id="1538716"/>
    <lineage>
        <taxon>Eukaryota</taxon>
        <taxon>Metazoa</taxon>
        <taxon>Ecdysozoa</taxon>
        <taxon>Nematoda</taxon>
        <taxon>Chromadorea</taxon>
        <taxon>Rhabditida</taxon>
        <taxon>Rhabditina</taxon>
        <taxon>Diplogasteromorpha</taxon>
        <taxon>Diplogasteroidea</taxon>
        <taxon>Neodiplogasteridae</taxon>
        <taxon>Pristionchus</taxon>
    </lineage>
</organism>
<protein>
    <submittedName>
        <fullName evidence="2">Uncharacterized protein</fullName>
    </submittedName>
</protein>
<evidence type="ECO:0000256" key="1">
    <source>
        <dbReference type="SAM" id="MobiDB-lite"/>
    </source>
</evidence>
<feature type="region of interest" description="Disordered" evidence="1">
    <location>
        <begin position="53"/>
        <end position="103"/>
    </location>
</feature>
<keyword evidence="3" id="KW-1185">Reference proteome</keyword>
<feature type="non-terminal residue" evidence="2">
    <location>
        <position position="489"/>
    </location>
</feature>
<feature type="compositionally biased region" description="Low complexity" evidence="1">
    <location>
        <begin position="259"/>
        <end position="277"/>
    </location>
</feature>
<dbReference type="Proteomes" id="UP001432322">
    <property type="component" value="Unassembled WGS sequence"/>
</dbReference>
<evidence type="ECO:0000313" key="3">
    <source>
        <dbReference type="Proteomes" id="UP001432322"/>
    </source>
</evidence>